<keyword evidence="3" id="KW-0812">Transmembrane</keyword>
<dbReference type="Gene3D" id="2.40.30.110">
    <property type="entry name" value="Aminomethyltransferase beta-barrel domains"/>
    <property type="match status" value="1"/>
</dbReference>
<dbReference type="Gene3D" id="3.30.70.1400">
    <property type="entry name" value="Aminomethyltransferase beta-barrel domains"/>
    <property type="match status" value="1"/>
</dbReference>
<dbReference type="SUPFAM" id="SSF101790">
    <property type="entry name" value="Aminomethyltransferase beta-barrel domain"/>
    <property type="match status" value="1"/>
</dbReference>
<feature type="domain" description="FAD dependent oxidoreductase central" evidence="7">
    <location>
        <begin position="434"/>
        <end position="488"/>
    </location>
</feature>
<dbReference type="Gene3D" id="3.30.9.10">
    <property type="entry name" value="D-Amino Acid Oxidase, subunit A, domain 2"/>
    <property type="match status" value="1"/>
</dbReference>
<reference evidence="8 9" key="1">
    <citation type="submission" date="2017-11" db="EMBL/GenBank/DDBJ databases">
        <title>Genomic Encyclopedia of Archaeal and Bacterial Type Strains, Phase II (KMG-II): From Individual Species to Whole Genera.</title>
        <authorList>
            <person name="Goeker M."/>
        </authorList>
    </citation>
    <scope>NUCLEOTIDE SEQUENCE [LARGE SCALE GENOMIC DNA]</scope>
    <source>
        <strain evidence="8 9">DSM 29128</strain>
    </source>
</reference>
<evidence type="ECO:0000256" key="3">
    <source>
        <dbReference type="SAM" id="Phobius"/>
    </source>
</evidence>
<dbReference type="EMBL" id="PGTY01000003">
    <property type="protein sequence ID" value="PJI85289.1"/>
    <property type="molecule type" value="Genomic_DNA"/>
</dbReference>
<feature type="transmembrane region" description="Helical" evidence="3">
    <location>
        <begin position="16"/>
        <end position="36"/>
    </location>
</feature>
<comment type="similarity">
    <text evidence="1">Belongs to the GcvT family.</text>
</comment>
<dbReference type="AlphaFoldDB" id="A0A2M8W310"/>
<evidence type="ECO:0000259" key="6">
    <source>
        <dbReference type="Pfam" id="PF08669"/>
    </source>
</evidence>
<sequence>MVKANHDWCFLPSRETLTLVGFAPYPVGWFFLSAAVSRKLAPRMPRGIVIMKTQVKALVVGGGAVGTSIAYHLAKAGWDDVMLLERDELTSGSTWHAAGLLPLFNMSFATTHIHKYSVDFYKSLEEETGLNAGFAVVGNLRMAQTQERMDEYMLYASTAETCDVPYVWMTPDEIKAKWPLIRTEDLKGALYHHTDGYINPADVTQAMAKGARQRGVMIERKWQADAFEWTGEAWEVTCTKMVEKGGNLVPSDEQIVITAEHVVTASGNHAQTTAKKLGIKIPAIPVEHQFIVMDKDPALEAFRAAGNVEHPVVRDADAQSYVREERGGWILGVYEKGAPAVFEYGVPDSFRADLFPLDLERIEEQYMAMIHRIPSCEDSGLKDDFNGPICYTPDGNPLVGPAPGLKNMWLAEGFSFGITAAGGTGYYLAQMMVDGEAEIDMASLDPKRYGDWMTTEFAARKNEECYDHVYVLHHPDEERPACRPLRTSPAYDRQKERGAQFGFVNGWERPNYFAPAEFDDKASRSFRRGGWWQYAVEEAKAIRQGVGLIDATAFAKHRISGPGATAFLDWFTTNKLPRVGRINLTYALTDHGTTRTEFTIVRLAEDDYYLVSAGGWHAYDQDFLYKAVMEKEEEFGRINEQDVTTQWGVFAIAGPKSRDVLNAVIKDADPATALSNKRFPWLSAKPIELGMCPVNAIRVAYTGELGWELHHPIEMQNYLFDLLEKAGQPYGMKLVGARAQNWLRQEKSYRAFGTELGRDATPLEADLPRFVDLSKDFNGKAAMEATGIRSKCVTLLIDGPTDADPWGREALYGVDGTRVGRLTSGGYSVVFEKSIGMGYVKPELAEVGTKLQVKMLDQLWNAEIVEDSPYDPKNTTIRVDG</sequence>
<keyword evidence="9" id="KW-1185">Reference proteome</keyword>
<dbReference type="Pfam" id="PF16350">
    <property type="entry name" value="FAO_M"/>
    <property type="match status" value="1"/>
</dbReference>
<accession>A0A2M8W310</accession>
<dbReference type="Gene3D" id="3.50.50.60">
    <property type="entry name" value="FAD/NAD(P)-binding domain"/>
    <property type="match status" value="1"/>
</dbReference>
<feature type="domain" description="FAD dependent oxidoreductase" evidence="4">
    <location>
        <begin position="57"/>
        <end position="431"/>
    </location>
</feature>
<keyword evidence="3" id="KW-0472">Membrane</keyword>
<proteinExistence type="inferred from homology"/>
<dbReference type="Pfam" id="PF01266">
    <property type="entry name" value="DAO"/>
    <property type="match status" value="1"/>
</dbReference>
<dbReference type="SUPFAM" id="SSF51905">
    <property type="entry name" value="FAD/NAD(P)-binding domain"/>
    <property type="match status" value="1"/>
</dbReference>
<dbReference type="GO" id="GO:0016491">
    <property type="term" value="F:oxidoreductase activity"/>
    <property type="evidence" value="ECO:0007669"/>
    <property type="project" value="UniProtKB-KW"/>
</dbReference>
<dbReference type="InterPro" id="IPR013977">
    <property type="entry name" value="GcvT_C"/>
</dbReference>
<dbReference type="Proteomes" id="UP000228531">
    <property type="component" value="Unassembled WGS sequence"/>
</dbReference>
<organism evidence="8 9">
    <name type="scientific">Yoonia maricola</name>
    <dbReference type="NCBI Taxonomy" id="420999"/>
    <lineage>
        <taxon>Bacteria</taxon>
        <taxon>Pseudomonadati</taxon>
        <taxon>Pseudomonadota</taxon>
        <taxon>Alphaproteobacteria</taxon>
        <taxon>Rhodobacterales</taxon>
        <taxon>Paracoccaceae</taxon>
        <taxon>Yoonia</taxon>
    </lineage>
</organism>
<keyword evidence="2" id="KW-0560">Oxidoreductase</keyword>
<evidence type="ECO:0000259" key="5">
    <source>
        <dbReference type="Pfam" id="PF01571"/>
    </source>
</evidence>
<dbReference type="Pfam" id="PF01571">
    <property type="entry name" value="GCV_T"/>
    <property type="match status" value="1"/>
</dbReference>
<dbReference type="Pfam" id="PF08669">
    <property type="entry name" value="GCV_T_C"/>
    <property type="match status" value="1"/>
</dbReference>
<evidence type="ECO:0000259" key="7">
    <source>
        <dbReference type="Pfam" id="PF16350"/>
    </source>
</evidence>
<dbReference type="SUPFAM" id="SSF103025">
    <property type="entry name" value="Folate-binding domain"/>
    <property type="match status" value="1"/>
</dbReference>
<dbReference type="PANTHER" id="PTHR43757">
    <property type="entry name" value="AMINOMETHYLTRANSFERASE"/>
    <property type="match status" value="1"/>
</dbReference>
<comment type="caution">
    <text evidence="8">The sequence shown here is derived from an EMBL/GenBank/DDBJ whole genome shotgun (WGS) entry which is preliminary data.</text>
</comment>
<dbReference type="InterPro" id="IPR029043">
    <property type="entry name" value="GcvT/YgfZ_C"/>
</dbReference>
<dbReference type="InterPro" id="IPR006222">
    <property type="entry name" value="GCVT_N"/>
</dbReference>
<dbReference type="InterPro" id="IPR028896">
    <property type="entry name" value="GcvT/YgfZ/DmdA"/>
</dbReference>
<evidence type="ECO:0000313" key="9">
    <source>
        <dbReference type="Proteomes" id="UP000228531"/>
    </source>
</evidence>
<feature type="transmembrane region" description="Helical" evidence="3">
    <location>
        <begin position="57"/>
        <end position="74"/>
    </location>
</feature>
<evidence type="ECO:0000256" key="2">
    <source>
        <dbReference type="ARBA" id="ARBA00023002"/>
    </source>
</evidence>
<protein>
    <submittedName>
        <fullName evidence="8">Dimethylglycine dehydrogenase</fullName>
    </submittedName>
</protein>
<evidence type="ECO:0000313" key="8">
    <source>
        <dbReference type="EMBL" id="PJI85289.1"/>
    </source>
</evidence>
<dbReference type="Gene3D" id="3.30.1360.120">
    <property type="entry name" value="Probable tRNA modification gtpase trme, domain 1"/>
    <property type="match status" value="1"/>
</dbReference>
<evidence type="ECO:0000259" key="4">
    <source>
        <dbReference type="Pfam" id="PF01266"/>
    </source>
</evidence>
<evidence type="ECO:0000256" key="1">
    <source>
        <dbReference type="ARBA" id="ARBA00008609"/>
    </source>
</evidence>
<dbReference type="InterPro" id="IPR032503">
    <property type="entry name" value="FAO_M"/>
</dbReference>
<dbReference type="PANTHER" id="PTHR43757:SF2">
    <property type="entry name" value="AMINOMETHYLTRANSFERASE, MITOCHONDRIAL"/>
    <property type="match status" value="1"/>
</dbReference>
<keyword evidence="3" id="KW-1133">Transmembrane helix</keyword>
<gene>
    <name evidence="8" type="ORF">BC777_3290</name>
</gene>
<dbReference type="InterPro" id="IPR036188">
    <property type="entry name" value="FAD/NAD-bd_sf"/>
</dbReference>
<name>A0A2M8W310_9RHOB</name>
<dbReference type="SUPFAM" id="SSF54373">
    <property type="entry name" value="FAD-linked reductases, C-terminal domain"/>
    <property type="match status" value="1"/>
</dbReference>
<dbReference type="InterPro" id="IPR006076">
    <property type="entry name" value="FAD-dep_OxRdtase"/>
</dbReference>
<feature type="domain" description="GCVT N-terminal" evidence="5">
    <location>
        <begin position="491"/>
        <end position="775"/>
    </location>
</feature>
<feature type="domain" description="Aminomethyltransferase C-terminal" evidence="6">
    <location>
        <begin position="791"/>
        <end position="871"/>
    </location>
</feature>
<dbReference type="InterPro" id="IPR027266">
    <property type="entry name" value="TrmE/GcvT-like"/>
</dbReference>